<comment type="caution">
    <text evidence="2">The sequence shown here is derived from an EMBL/GenBank/DDBJ whole genome shotgun (WGS) entry which is preliminary data.</text>
</comment>
<dbReference type="RefSeq" id="WP_157203031.1">
    <property type="nucleotide sequence ID" value="NZ_DUIH01000021.1"/>
</dbReference>
<organism evidence="2 3">
    <name type="scientific">Methermicoccus shengliensis</name>
    <dbReference type="NCBI Taxonomy" id="660064"/>
    <lineage>
        <taxon>Archaea</taxon>
        <taxon>Methanobacteriati</taxon>
        <taxon>Methanobacteriota</taxon>
        <taxon>Stenosarchaea group</taxon>
        <taxon>Methanomicrobia</taxon>
        <taxon>Methanosarcinales</taxon>
        <taxon>Methermicoccaceae</taxon>
        <taxon>Methermicoccus</taxon>
    </lineage>
</organism>
<evidence type="ECO:0000256" key="1">
    <source>
        <dbReference type="SAM" id="Phobius"/>
    </source>
</evidence>
<gene>
    <name evidence="2" type="ORF">HA299_06055</name>
</gene>
<reference evidence="2" key="1">
    <citation type="journal article" date="2020" name="bioRxiv">
        <title>A rank-normalized archaeal taxonomy based on genome phylogeny resolves widespread incomplete and uneven classifications.</title>
        <authorList>
            <person name="Rinke C."/>
            <person name="Chuvochina M."/>
            <person name="Mussig A.J."/>
            <person name="Chaumeil P.-A."/>
            <person name="Waite D.W."/>
            <person name="Whitman W.B."/>
            <person name="Parks D.H."/>
            <person name="Hugenholtz P."/>
        </authorList>
    </citation>
    <scope>NUCLEOTIDE SEQUENCE</scope>
    <source>
        <strain evidence="2">UBA12518</strain>
    </source>
</reference>
<keyword evidence="1" id="KW-1133">Transmembrane helix</keyword>
<evidence type="ECO:0000313" key="2">
    <source>
        <dbReference type="EMBL" id="HIH70154.1"/>
    </source>
</evidence>
<feature type="transmembrane region" description="Helical" evidence="1">
    <location>
        <begin position="115"/>
        <end position="136"/>
    </location>
</feature>
<sequence>MGGLGVNVSELILDVERVVFTYEHKTLLGYTDFYITDKKSVLLRRGAVGGLSLGVVFHDQLAGVLTRRSVYGVLKKLGKALLALGILVLLIWIAIDYIKSSPLISSYIVIVKDFTYLRDGGLGLLAAGAALLFMYWGYRPSRLVLMGGGMAIDAPKLPEEKMEEVVRLLTSYKEWDEDRGERARRAGNRDP</sequence>
<dbReference type="EMBL" id="DUIH01000021">
    <property type="protein sequence ID" value="HIH70154.1"/>
    <property type="molecule type" value="Genomic_DNA"/>
</dbReference>
<keyword evidence="1" id="KW-0812">Transmembrane</keyword>
<keyword evidence="1" id="KW-0472">Membrane</keyword>
<dbReference type="AlphaFoldDB" id="A0A832RYJ1"/>
<protein>
    <submittedName>
        <fullName evidence="2">Uncharacterized protein</fullName>
    </submittedName>
</protein>
<name>A0A832RYJ1_9EURY</name>
<accession>A0A832RYJ1</accession>
<dbReference type="Proteomes" id="UP000600363">
    <property type="component" value="Unassembled WGS sequence"/>
</dbReference>
<proteinExistence type="predicted"/>
<evidence type="ECO:0000313" key="3">
    <source>
        <dbReference type="Proteomes" id="UP000600363"/>
    </source>
</evidence>
<feature type="transmembrane region" description="Helical" evidence="1">
    <location>
        <begin position="77"/>
        <end position="95"/>
    </location>
</feature>